<protein>
    <submittedName>
        <fullName evidence="1">Uncharacterized protein</fullName>
    </submittedName>
</protein>
<evidence type="ECO:0000313" key="1">
    <source>
        <dbReference type="EMBL" id="GBL96621.1"/>
    </source>
</evidence>
<gene>
    <name evidence="1" type="ORF">AVEN_42401_1</name>
</gene>
<comment type="caution">
    <text evidence="1">The sequence shown here is derived from an EMBL/GenBank/DDBJ whole genome shotgun (WGS) entry which is preliminary data.</text>
</comment>
<dbReference type="AlphaFoldDB" id="A0A4Y2BWI9"/>
<keyword evidence="2" id="KW-1185">Reference proteome</keyword>
<reference evidence="1 2" key="1">
    <citation type="journal article" date="2019" name="Sci. Rep.">
        <title>Orb-weaving spider Araneus ventricosus genome elucidates the spidroin gene catalogue.</title>
        <authorList>
            <person name="Kono N."/>
            <person name="Nakamura H."/>
            <person name="Ohtoshi R."/>
            <person name="Moran D.A.P."/>
            <person name="Shinohara A."/>
            <person name="Yoshida Y."/>
            <person name="Fujiwara M."/>
            <person name="Mori M."/>
            <person name="Tomita M."/>
            <person name="Arakawa K."/>
        </authorList>
    </citation>
    <scope>NUCLEOTIDE SEQUENCE [LARGE SCALE GENOMIC DNA]</scope>
</reference>
<sequence>MKHFRAYNFRLFGNLLPGLASIGRRHIHSETSCSGGKECCARRLQCVDAEISLPGAQESVQGLLRHCFHPLGFVLWIFGFHSQPGQKSHRRESEWIEMPWPAALDYAVEDPWREQPDRGGPTDSRLGLNPVSLLVRPVRKTHPGALRTTPIHYELYDTSHCPADE</sequence>
<evidence type="ECO:0000313" key="2">
    <source>
        <dbReference type="Proteomes" id="UP000499080"/>
    </source>
</evidence>
<dbReference type="Proteomes" id="UP000499080">
    <property type="component" value="Unassembled WGS sequence"/>
</dbReference>
<accession>A0A4Y2BWI9</accession>
<name>A0A4Y2BWI9_ARAVE</name>
<organism evidence="1 2">
    <name type="scientific">Araneus ventricosus</name>
    <name type="common">Orbweaver spider</name>
    <name type="synonym">Epeira ventricosa</name>
    <dbReference type="NCBI Taxonomy" id="182803"/>
    <lineage>
        <taxon>Eukaryota</taxon>
        <taxon>Metazoa</taxon>
        <taxon>Ecdysozoa</taxon>
        <taxon>Arthropoda</taxon>
        <taxon>Chelicerata</taxon>
        <taxon>Arachnida</taxon>
        <taxon>Araneae</taxon>
        <taxon>Araneomorphae</taxon>
        <taxon>Entelegynae</taxon>
        <taxon>Araneoidea</taxon>
        <taxon>Araneidae</taxon>
        <taxon>Araneus</taxon>
    </lineage>
</organism>
<proteinExistence type="predicted"/>
<dbReference type="EMBL" id="BGPR01084732">
    <property type="protein sequence ID" value="GBL96621.1"/>
    <property type="molecule type" value="Genomic_DNA"/>
</dbReference>